<dbReference type="Proteomes" id="UP001189429">
    <property type="component" value="Unassembled WGS sequence"/>
</dbReference>
<dbReference type="SUPFAM" id="SSF50044">
    <property type="entry name" value="SH3-domain"/>
    <property type="match status" value="2"/>
</dbReference>
<feature type="compositionally biased region" description="Basic and acidic residues" evidence="1">
    <location>
        <begin position="22"/>
        <end position="38"/>
    </location>
</feature>
<feature type="non-terminal residue" evidence="2">
    <location>
        <position position="231"/>
    </location>
</feature>
<gene>
    <name evidence="2" type="ORF">PCOR1329_LOCUS67684</name>
</gene>
<reference evidence="2" key="1">
    <citation type="submission" date="2023-10" db="EMBL/GenBank/DDBJ databases">
        <authorList>
            <person name="Chen Y."/>
            <person name="Shah S."/>
            <person name="Dougan E. K."/>
            <person name="Thang M."/>
            <person name="Chan C."/>
        </authorList>
    </citation>
    <scope>NUCLEOTIDE SEQUENCE [LARGE SCALE GENOMIC DNA]</scope>
</reference>
<evidence type="ECO:0000313" key="3">
    <source>
        <dbReference type="Proteomes" id="UP001189429"/>
    </source>
</evidence>
<organism evidence="2 3">
    <name type="scientific">Prorocentrum cordatum</name>
    <dbReference type="NCBI Taxonomy" id="2364126"/>
    <lineage>
        <taxon>Eukaryota</taxon>
        <taxon>Sar</taxon>
        <taxon>Alveolata</taxon>
        <taxon>Dinophyceae</taxon>
        <taxon>Prorocentrales</taxon>
        <taxon>Prorocentraceae</taxon>
        <taxon>Prorocentrum</taxon>
    </lineage>
</organism>
<name>A0ABN9WIJ3_9DINO</name>
<proteinExistence type="predicted"/>
<keyword evidence="3" id="KW-1185">Reference proteome</keyword>
<protein>
    <recommendedName>
        <fullName evidence="4">SH3 domain-containing protein</fullName>
    </recommendedName>
</protein>
<evidence type="ECO:0008006" key="4">
    <source>
        <dbReference type="Google" id="ProtNLM"/>
    </source>
</evidence>
<accession>A0ABN9WIJ3</accession>
<evidence type="ECO:0000313" key="2">
    <source>
        <dbReference type="EMBL" id="CAK0886294.1"/>
    </source>
</evidence>
<evidence type="ECO:0000256" key="1">
    <source>
        <dbReference type="SAM" id="MobiDB-lite"/>
    </source>
</evidence>
<dbReference type="InterPro" id="IPR036028">
    <property type="entry name" value="SH3-like_dom_sf"/>
</dbReference>
<dbReference type="EMBL" id="CAUYUJ010018784">
    <property type="protein sequence ID" value="CAK0886294.1"/>
    <property type="molecule type" value="Genomic_DNA"/>
</dbReference>
<sequence length="231" mass="24652">MGCGSSSKRGAKAQVLGNATSRAEKQDFSPRGLSRGDEATEEGGAAGHPASAPQADAARLEAVEQLALIPQIIKKVAVIRVQAEQYRSVVQQEIISIEQEVLENLQGSTTAGVENGVVMASYSPEDEEAAGTGVMEGLEGEALEIIVKDAGGWAYCRKQGHETPGWLPSTRVAELAMLKADHQGQDSQEATGLLTLKKGDMVEVINRHYSGWTFCREWNGPPLPGVPSERK</sequence>
<comment type="caution">
    <text evidence="2">The sequence shown here is derived from an EMBL/GenBank/DDBJ whole genome shotgun (WGS) entry which is preliminary data.</text>
</comment>
<feature type="region of interest" description="Disordered" evidence="1">
    <location>
        <begin position="1"/>
        <end position="56"/>
    </location>
</feature>